<accession>X0YC35</accession>
<reference evidence="1" key="1">
    <citation type="journal article" date="2014" name="Front. Microbiol.">
        <title>High frequency of phylogenetically diverse reductive dehalogenase-homologous genes in deep subseafloor sedimentary metagenomes.</title>
        <authorList>
            <person name="Kawai M."/>
            <person name="Futagami T."/>
            <person name="Toyoda A."/>
            <person name="Takaki Y."/>
            <person name="Nishi S."/>
            <person name="Hori S."/>
            <person name="Arai W."/>
            <person name="Tsubouchi T."/>
            <person name="Morono Y."/>
            <person name="Uchiyama I."/>
            <person name="Ito T."/>
            <person name="Fujiyama A."/>
            <person name="Inagaki F."/>
            <person name="Takami H."/>
        </authorList>
    </citation>
    <scope>NUCLEOTIDE SEQUENCE</scope>
    <source>
        <strain evidence="1">Expedition CK06-06</strain>
    </source>
</reference>
<proteinExistence type="predicted"/>
<organism evidence="1">
    <name type="scientific">marine sediment metagenome</name>
    <dbReference type="NCBI Taxonomy" id="412755"/>
    <lineage>
        <taxon>unclassified sequences</taxon>
        <taxon>metagenomes</taxon>
        <taxon>ecological metagenomes</taxon>
    </lineage>
</organism>
<name>X0YC35_9ZZZZ</name>
<protein>
    <submittedName>
        <fullName evidence="1">Uncharacterized protein</fullName>
    </submittedName>
</protein>
<feature type="non-terminal residue" evidence="1">
    <location>
        <position position="1"/>
    </location>
</feature>
<gene>
    <name evidence="1" type="ORF">S01H1_76554</name>
</gene>
<dbReference type="AlphaFoldDB" id="X0YC35"/>
<sequence length="235" mass="26931">DINIYQVEWEKTREIEDIHTIYLFSLRMEKSSSEEWSSESIERVLPLIKQEAAKVINVEETEINATFPSSNACLETARKAIQNYLHFAVEVNKLPHILKIGLHTVNEEDIKEGRTLELFDEPIAARDSAEPYEIVITSRFYSNLTTELKKACKGKKDSPDIKNPFYTFQLEKSKEHPPVFVSLLPDEAAKTGSTPCFYCGNTTHPTSRCPSKLIQSSTKYLEELACIPLYQIRRI</sequence>
<evidence type="ECO:0000313" key="1">
    <source>
        <dbReference type="EMBL" id="GAG44852.1"/>
    </source>
</evidence>
<comment type="caution">
    <text evidence="1">The sequence shown here is derived from an EMBL/GenBank/DDBJ whole genome shotgun (WGS) entry which is preliminary data.</text>
</comment>
<dbReference type="EMBL" id="BARS01051381">
    <property type="protein sequence ID" value="GAG44852.1"/>
    <property type="molecule type" value="Genomic_DNA"/>
</dbReference>
<feature type="non-terminal residue" evidence="1">
    <location>
        <position position="235"/>
    </location>
</feature>